<organism evidence="2">
    <name type="scientific">freshwater metagenome</name>
    <dbReference type="NCBI Taxonomy" id="449393"/>
    <lineage>
        <taxon>unclassified sequences</taxon>
        <taxon>metagenomes</taxon>
        <taxon>ecological metagenomes</taxon>
    </lineage>
</organism>
<dbReference type="AlphaFoldDB" id="A0A6J6F437"/>
<reference evidence="2" key="1">
    <citation type="submission" date="2020-05" db="EMBL/GenBank/DDBJ databases">
        <authorList>
            <person name="Chiriac C."/>
            <person name="Salcher M."/>
            <person name="Ghai R."/>
            <person name="Kavagutti S V."/>
        </authorList>
    </citation>
    <scope>NUCLEOTIDE SEQUENCE</scope>
</reference>
<feature type="domain" description="HTH cro/C1-type" evidence="1">
    <location>
        <begin position="5"/>
        <end position="58"/>
    </location>
</feature>
<dbReference type="GO" id="GO:0003677">
    <property type="term" value="F:DNA binding"/>
    <property type="evidence" value="ECO:0007669"/>
    <property type="project" value="InterPro"/>
</dbReference>
<gene>
    <name evidence="2" type="ORF">UFOPK1740_00808</name>
</gene>
<proteinExistence type="predicted"/>
<evidence type="ECO:0000313" key="2">
    <source>
        <dbReference type="EMBL" id="CAB4579578.1"/>
    </source>
</evidence>
<dbReference type="SMART" id="SM00530">
    <property type="entry name" value="HTH_XRE"/>
    <property type="match status" value="1"/>
</dbReference>
<name>A0A6J6F437_9ZZZZ</name>
<accession>A0A6J6F437</accession>
<protein>
    <submittedName>
        <fullName evidence="2">Unannotated protein</fullName>
    </submittedName>
</protein>
<dbReference type="Pfam" id="PF01381">
    <property type="entry name" value="HTH_3"/>
    <property type="match status" value="1"/>
</dbReference>
<evidence type="ECO:0000259" key="1">
    <source>
        <dbReference type="PROSITE" id="PS50943"/>
    </source>
</evidence>
<dbReference type="Gene3D" id="1.10.260.40">
    <property type="entry name" value="lambda repressor-like DNA-binding domains"/>
    <property type="match status" value="1"/>
</dbReference>
<dbReference type="EMBL" id="CAEZTU010000036">
    <property type="protein sequence ID" value="CAB4579578.1"/>
    <property type="molecule type" value="Genomic_DNA"/>
</dbReference>
<sequence>MDLDLENLRLRLRLTQAELAEIMDISQRRVSAIENGPDIQLSTLRKYVESLGANLEVNAIMRGERIAILLD</sequence>
<dbReference type="InterPro" id="IPR001387">
    <property type="entry name" value="Cro/C1-type_HTH"/>
</dbReference>
<dbReference type="PROSITE" id="PS50943">
    <property type="entry name" value="HTH_CROC1"/>
    <property type="match status" value="1"/>
</dbReference>
<dbReference type="SUPFAM" id="SSF47413">
    <property type="entry name" value="lambda repressor-like DNA-binding domains"/>
    <property type="match status" value="1"/>
</dbReference>
<dbReference type="InterPro" id="IPR010982">
    <property type="entry name" value="Lambda_DNA-bd_dom_sf"/>
</dbReference>
<dbReference type="CDD" id="cd00093">
    <property type="entry name" value="HTH_XRE"/>
    <property type="match status" value="1"/>
</dbReference>